<evidence type="ECO:0000313" key="2">
    <source>
        <dbReference type="EMBL" id="KAG0452895.1"/>
    </source>
</evidence>
<feature type="transmembrane region" description="Helical" evidence="1">
    <location>
        <begin position="423"/>
        <end position="444"/>
    </location>
</feature>
<dbReference type="Pfam" id="PF14868">
    <property type="entry name" value="DUF4487"/>
    <property type="match status" value="1"/>
</dbReference>
<reference evidence="2 3" key="1">
    <citation type="journal article" date="2020" name="Nat. Food">
        <title>A phased Vanilla planifolia genome enables genetic improvement of flavour and production.</title>
        <authorList>
            <person name="Hasing T."/>
            <person name="Tang H."/>
            <person name="Brym M."/>
            <person name="Khazi F."/>
            <person name="Huang T."/>
            <person name="Chambers A.H."/>
        </authorList>
    </citation>
    <scope>NUCLEOTIDE SEQUENCE [LARGE SCALE GENOMIC DNA]</scope>
    <source>
        <tissue evidence="2">Leaf</tissue>
    </source>
</reference>
<gene>
    <name evidence="2" type="ORF">HPP92_025559</name>
</gene>
<dbReference type="InterPro" id="IPR027902">
    <property type="entry name" value="DUF4487"/>
</dbReference>
<sequence>MESEEKKNDLQSFLHAIRTTEVLLQDIEIQISLLNQIGDLYQLETLDVIVLCQWLVVSFNNFIRSIHYLGICYVDLNNYVDILGDSACAGVSNCLLYKTVLHVAIKYFESDTLNCLSQFAILGTKACTWCIKHFQSFVDGSQEEQHRSMFYQLIVDALSFSSVVISALTKCPPSQDENNSLIIQNFMYDALCFTRTLIVEIKFSKGFLSDKISVEDIILTLISLSVTSLRSAAEFYLINTVRISSEYPSNAMNIYKEIVRCVVLISSLRVLLCKESHLTSLSEAMAELLEPTSFLLMHQLINSSEVNSDSKLQLLECLFPHEVGFSKLDPLRDTDITASSASLLDVFDASSDTLQEFESLQLGKVFLFLYFLRTSSSLREEVMVEISRKLDNLLFVLTNAIIFSSVLGLQIPVFGALGPNGGVVWQPMFTIVLNALKVFMIVAASSKLPWMEIEFFLFHNLFHPHFLCVEIVLELLSFLVRHAQIDKVSQIFGNLCLLLMTIASSDPCLLPLSAFKEVGQINMRPAMLCNI</sequence>
<feature type="transmembrane region" description="Helical" evidence="1">
    <location>
        <begin position="393"/>
        <end position="417"/>
    </location>
</feature>
<organism evidence="2 3">
    <name type="scientific">Vanilla planifolia</name>
    <name type="common">Vanilla</name>
    <dbReference type="NCBI Taxonomy" id="51239"/>
    <lineage>
        <taxon>Eukaryota</taxon>
        <taxon>Viridiplantae</taxon>
        <taxon>Streptophyta</taxon>
        <taxon>Embryophyta</taxon>
        <taxon>Tracheophyta</taxon>
        <taxon>Spermatophyta</taxon>
        <taxon>Magnoliopsida</taxon>
        <taxon>Liliopsida</taxon>
        <taxon>Asparagales</taxon>
        <taxon>Orchidaceae</taxon>
        <taxon>Vanilloideae</taxon>
        <taxon>Vanilleae</taxon>
        <taxon>Vanilla</taxon>
    </lineage>
</organism>
<keyword evidence="3" id="KW-1185">Reference proteome</keyword>
<dbReference type="Proteomes" id="UP000636800">
    <property type="component" value="Unassembled WGS sequence"/>
</dbReference>
<keyword evidence="1" id="KW-0812">Transmembrane</keyword>
<comment type="caution">
    <text evidence="2">The sequence shown here is derived from an EMBL/GenBank/DDBJ whole genome shotgun (WGS) entry which is preliminary data.</text>
</comment>
<evidence type="ECO:0000313" key="3">
    <source>
        <dbReference type="Proteomes" id="UP000636800"/>
    </source>
</evidence>
<proteinExistence type="predicted"/>
<dbReference type="EMBL" id="JADCNL010000014">
    <property type="protein sequence ID" value="KAG0452895.1"/>
    <property type="molecule type" value="Genomic_DNA"/>
</dbReference>
<accession>A0A835PI85</accession>
<protein>
    <submittedName>
        <fullName evidence="2">Uncharacterized protein</fullName>
    </submittedName>
</protein>
<dbReference type="AlphaFoldDB" id="A0A835PI85"/>
<name>A0A835PI85_VANPL</name>
<keyword evidence="1" id="KW-0472">Membrane</keyword>
<dbReference type="PANTHER" id="PTHR36702:SF1">
    <property type="entry name" value="HOLLIDAY JUNCTION RESOLVASE"/>
    <property type="match status" value="1"/>
</dbReference>
<dbReference type="PANTHER" id="PTHR36702">
    <property type="entry name" value="HOLLIDAY JUNCTION RESOLVASE"/>
    <property type="match status" value="1"/>
</dbReference>
<keyword evidence="1" id="KW-1133">Transmembrane helix</keyword>
<evidence type="ECO:0000256" key="1">
    <source>
        <dbReference type="SAM" id="Phobius"/>
    </source>
</evidence>